<evidence type="ECO:0000256" key="8">
    <source>
        <dbReference type="ARBA" id="ARBA00023154"/>
    </source>
</evidence>
<dbReference type="HAMAP" id="MF_00418">
    <property type="entry name" value="DapA"/>
    <property type="match status" value="1"/>
</dbReference>
<name>A0A923FR70_9PSED</name>
<dbReference type="AlphaFoldDB" id="A0A923FR70"/>
<dbReference type="InterPro" id="IPR013785">
    <property type="entry name" value="Aldolase_TIM"/>
</dbReference>
<feature type="site" description="Part of a proton relay during catalysis" evidence="12 16">
    <location>
        <position position="107"/>
    </location>
</feature>
<evidence type="ECO:0000313" key="18">
    <source>
        <dbReference type="EMBL" id="MBV4550773.1"/>
    </source>
</evidence>
<evidence type="ECO:0000256" key="11">
    <source>
        <dbReference type="ARBA" id="ARBA00047836"/>
    </source>
</evidence>
<dbReference type="CDD" id="cd00950">
    <property type="entry name" value="DHDPS"/>
    <property type="match status" value="1"/>
</dbReference>
<evidence type="ECO:0000256" key="15">
    <source>
        <dbReference type="PIRSR" id="PIRSR001365-2"/>
    </source>
</evidence>
<dbReference type="EMBL" id="JABWQX020000001">
    <property type="protein sequence ID" value="MBV4550773.1"/>
    <property type="molecule type" value="Genomic_DNA"/>
</dbReference>
<comment type="similarity">
    <text evidence="3 12 13">Belongs to the DapA family.</text>
</comment>
<evidence type="ECO:0000256" key="4">
    <source>
        <dbReference type="ARBA" id="ARBA00012086"/>
    </source>
</evidence>
<dbReference type="InterPro" id="IPR005263">
    <property type="entry name" value="DapA"/>
</dbReference>
<dbReference type="PRINTS" id="PR00146">
    <property type="entry name" value="DHPICSNTHASE"/>
</dbReference>
<reference evidence="17" key="2">
    <citation type="submission" date="2020-07" db="EMBL/GenBank/DDBJ databases">
        <authorList>
            <person name="Lood C."/>
            <person name="Girard L."/>
        </authorList>
    </citation>
    <scope>NUCLEOTIDE SEQUENCE</scope>
    <source>
        <strain evidence="17">SWRI102</strain>
    </source>
</reference>
<dbReference type="InterPro" id="IPR020625">
    <property type="entry name" value="Schiff_base-form_aldolases_AS"/>
</dbReference>
<evidence type="ECO:0000313" key="17">
    <source>
        <dbReference type="EMBL" id="MBC3396474.1"/>
    </source>
</evidence>
<keyword evidence="10 12" id="KW-0704">Schiff base</keyword>
<keyword evidence="8 12" id="KW-0457">Lysine biosynthesis</keyword>
<evidence type="ECO:0000256" key="14">
    <source>
        <dbReference type="PIRSR" id="PIRSR001365-1"/>
    </source>
</evidence>
<organism evidence="17">
    <name type="scientific">Pseudomonas marvdashtae</name>
    <dbReference type="NCBI Taxonomy" id="2745500"/>
    <lineage>
        <taxon>Bacteria</taxon>
        <taxon>Pseudomonadati</taxon>
        <taxon>Pseudomonadota</taxon>
        <taxon>Gammaproteobacteria</taxon>
        <taxon>Pseudomonadales</taxon>
        <taxon>Pseudomonadaceae</taxon>
        <taxon>Pseudomonas</taxon>
    </lineage>
</organism>
<gene>
    <name evidence="12 18" type="primary">dapA</name>
    <name evidence="18" type="ORF">HU742_006410</name>
    <name evidence="17" type="ORF">HU742_14765</name>
</gene>
<evidence type="ECO:0000256" key="12">
    <source>
        <dbReference type="HAMAP-Rule" id="MF_00418"/>
    </source>
</evidence>
<dbReference type="EC" id="4.3.3.7" evidence="4 12"/>
<comment type="catalytic activity">
    <reaction evidence="11 12">
        <text>L-aspartate 4-semialdehyde + pyruvate = (2S,4S)-4-hydroxy-2,3,4,5-tetrahydrodipicolinate + H2O + H(+)</text>
        <dbReference type="Rhea" id="RHEA:34171"/>
        <dbReference type="ChEBI" id="CHEBI:15361"/>
        <dbReference type="ChEBI" id="CHEBI:15377"/>
        <dbReference type="ChEBI" id="CHEBI:15378"/>
        <dbReference type="ChEBI" id="CHEBI:67139"/>
        <dbReference type="ChEBI" id="CHEBI:537519"/>
        <dbReference type="EC" id="4.3.3.7"/>
    </reaction>
</comment>
<reference evidence="18" key="3">
    <citation type="submission" date="2021-06" db="EMBL/GenBank/DDBJ databases">
        <title>Updating the genus Pseudomonas: Description of 43 new species and partition of the Pseudomonas putida group.</title>
        <authorList>
            <person name="Girard L."/>
            <person name="Lood C."/>
            <person name="Vandamme P."/>
            <person name="Rokni-Zadeh H."/>
            <person name="Van Noort V."/>
            <person name="Hofte M."/>
            <person name="Lavigne R."/>
            <person name="De Mot R."/>
        </authorList>
    </citation>
    <scope>NUCLEOTIDE SEQUENCE</scope>
    <source>
        <strain evidence="18">SWRI102</strain>
    </source>
</reference>
<keyword evidence="5 12" id="KW-0963">Cytoplasm</keyword>
<dbReference type="PIRSF" id="PIRSF001365">
    <property type="entry name" value="DHDPS"/>
    <property type="match status" value="1"/>
</dbReference>
<evidence type="ECO:0000313" key="19">
    <source>
        <dbReference type="Proteomes" id="UP000659438"/>
    </source>
</evidence>
<dbReference type="PROSITE" id="PS00665">
    <property type="entry name" value="DHDPS_1"/>
    <property type="match status" value="1"/>
</dbReference>
<dbReference type="PROSITE" id="PS00666">
    <property type="entry name" value="DHDPS_2"/>
    <property type="match status" value="1"/>
</dbReference>
<dbReference type="SMART" id="SM01130">
    <property type="entry name" value="DHDPS"/>
    <property type="match status" value="1"/>
</dbReference>
<dbReference type="Gene3D" id="3.20.20.70">
    <property type="entry name" value="Aldolase class I"/>
    <property type="match status" value="1"/>
</dbReference>
<evidence type="ECO:0000256" key="13">
    <source>
        <dbReference type="PIRNR" id="PIRNR001365"/>
    </source>
</evidence>
<feature type="binding site" evidence="12 15">
    <location>
        <position position="45"/>
    </location>
    <ligand>
        <name>pyruvate</name>
        <dbReference type="ChEBI" id="CHEBI:15361"/>
    </ligand>
</feature>
<proteinExistence type="inferred from homology"/>
<evidence type="ECO:0000256" key="7">
    <source>
        <dbReference type="ARBA" id="ARBA00022915"/>
    </source>
</evidence>
<feature type="site" description="Part of a proton relay during catalysis" evidence="12 16">
    <location>
        <position position="44"/>
    </location>
</feature>
<feature type="site" description="L-lysine inhibitor binding" evidence="16">
    <location>
        <position position="80"/>
    </location>
</feature>
<dbReference type="InterPro" id="IPR002220">
    <property type="entry name" value="DapA-like"/>
</dbReference>
<keyword evidence="19" id="KW-1185">Reference proteome</keyword>
<comment type="function">
    <text evidence="1 12">Catalyzes the condensation of (S)-aspartate-beta-semialdehyde [(S)-ASA] and pyruvate to 4-hydroxy-tetrahydrodipicolinate (HTPA).</text>
</comment>
<dbReference type="GO" id="GO:0008840">
    <property type="term" value="F:4-hydroxy-tetrahydrodipicolinate synthase activity"/>
    <property type="evidence" value="ECO:0007669"/>
    <property type="project" value="UniProtKB-UniRule"/>
</dbReference>
<feature type="site" description="L-lysine inhibitor binding" evidence="16">
    <location>
        <position position="106"/>
    </location>
</feature>
<evidence type="ECO:0000256" key="10">
    <source>
        <dbReference type="ARBA" id="ARBA00023270"/>
    </source>
</evidence>
<dbReference type="Pfam" id="PF00701">
    <property type="entry name" value="DHDPS"/>
    <property type="match status" value="1"/>
</dbReference>
<reference evidence="17 19" key="1">
    <citation type="journal article" date="2020" name="Microorganisms">
        <title>Reliable Identification of Environmental Pseudomonas Isolates Using the rpoD Gene.</title>
        <authorList>
            <consortium name="The Broad Institute Genome Sequencing Platform"/>
            <person name="Girard L."/>
            <person name="Lood C."/>
            <person name="Rokni-Zadeh H."/>
            <person name="van Noort V."/>
            <person name="Lavigne R."/>
            <person name="De Mot R."/>
        </authorList>
    </citation>
    <scope>NUCLEOTIDE SEQUENCE</scope>
    <source>
        <strain evidence="17 19">SWRI102</strain>
    </source>
</reference>
<evidence type="ECO:0000256" key="1">
    <source>
        <dbReference type="ARBA" id="ARBA00003294"/>
    </source>
</evidence>
<sequence length="292" mass="31391">MIAGSMVALVTPMDAQGRLDWASLSKLVDFHLENGTHAIVAVGTTGESATLDVNEHIEVIRAVVKQINGRIPVIAGTGANSTREAVELTRNAKEAGADACLLVVPYYNKPTQEGLYQHFKHIAEAVDIPQILYNVPGRTSCDMQAETVIRLSTVPNIIGIKEATGDLVRAKAIIDGVNKDFLVLSGDDPTAVELILMGGKGNISVTANVAPREMADLCEAALKGDADTARALNEKLMPLHKDLFIEANPIPVKFALVEMGLMHEGIRLPLTWLSNTCQEPLRQAMRQSGVLV</sequence>
<evidence type="ECO:0000256" key="6">
    <source>
        <dbReference type="ARBA" id="ARBA00022605"/>
    </source>
</evidence>
<comment type="subcellular location">
    <subcellularLocation>
        <location evidence="12">Cytoplasm</location>
    </subcellularLocation>
</comment>
<feature type="active site" description="Schiff-base intermediate with substrate" evidence="12 14">
    <location>
        <position position="161"/>
    </location>
</feature>
<accession>A0A923FR70</accession>
<evidence type="ECO:0000256" key="5">
    <source>
        <dbReference type="ARBA" id="ARBA00022490"/>
    </source>
</evidence>
<dbReference type="GO" id="GO:0019877">
    <property type="term" value="P:diaminopimelate biosynthetic process"/>
    <property type="evidence" value="ECO:0007669"/>
    <property type="project" value="UniProtKB-UniRule"/>
</dbReference>
<evidence type="ECO:0000256" key="2">
    <source>
        <dbReference type="ARBA" id="ARBA00005120"/>
    </source>
</evidence>
<evidence type="ECO:0000256" key="9">
    <source>
        <dbReference type="ARBA" id="ARBA00023239"/>
    </source>
</evidence>
<dbReference type="PANTHER" id="PTHR12128:SF66">
    <property type="entry name" value="4-HYDROXY-2-OXOGLUTARATE ALDOLASE, MITOCHONDRIAL"/>
    <property type="match status" value="1"/>
</dbReference>
<comment type="subunit">
    <text evidence="12">Homodimer.</text>
</comment>
<protein>
    <recommendedName>
        <fullName evidence="4 12">4-hydroxy-tetrahydrodipicolinate synthase</fullName>
        <shortName evidence="12">HTPA synthase</shortName>
        <ecNumber evidence="4 12">4.3.3.7</ecNumber>
    </recommendedName>
</protein>
<dbReference type="Proteomes" id="UP000659438">
    <property type="component" value="Unassembled WGS sequence"/>
</dbReference>
<comment type="pathway">
    <text evidence="2 12">Amino-acid biosynthesis; L-lysine biosynthesis via DAP pathway; (S)-tetrahydrodipicolinate from L-aspartate: step 3/4.</text>
</comment>
<feature type="active site" description="Proton donor/acceptor" evidence="12 14">
    <location>
        <position position="133"/>
    </location>
</feature>
<feature type="site" description="L-lysine inhibitor binding; via carbonyl oxygen" evidence="16">
    <location>
        <position position="49"/>
    </location>
</feature>
<keyword evidence="9 12" id="KW-0456">Lyase</keyword>
<dbReference type="PANTHER" id="PTHR12128">
    <property type="entry name" value="DIHYDRODIPICOLINATE SYNTHASE"/>
    <property type="match status" value="1"/>
</dbReference>
<dbReference type="SUPFAM" id="SSF51569">
    <property type="entry name" value="Aldolase"/>
    <property type="match status" value="1"/>
</dbReference>
<dbReference type="EMBL" id="JABWQX010000004">
    <property type="protein sequence ID" value="MBC3396474.1"/>
    <property type="molecule type" value="Genomic_DNA"/>
</dbReference>
<dbReference type="GO" id="GO:0009089">
    <property type="term" value="P:lysine biosynthetic process via diaminopimelate"/>
    <property type="evidence" value="ECO:0007669"/>
    <property type="project" value="UniProtKB-UniRule"/>
</dbReference>
<dbReference type="RefSeq" id="WP_186643713.1">
    <property type="nucleotide sequence ID" value="NZ_JABWQX020000001.1"/>
</dbReference>
<comment type="caution">
    <text evidence="17">The sequence shown here is derived from an EMBL/GenBank/DDBJ whole genome shotgun (WGS) entry which is preliminary data.</text>
</comment>
<evidence type="ECO:0000256" key="16">
    <source>
        <dbReference type="PIRSR" id="PIRSR001365-3"/>
    </source>
</evidence>
<keyword evidence="6 12" id="KW-0028">Amino-acid biosynthesis</keyword>
<dbReference type="NCBIfam" id="TIGR00674">
    <property type="entry name" value="dapA"/>
    <property type="match status" value="1"/>
</dbReference>
<keyword evidence="7 12" id="KW-0220">Diaminopimelate biosynthesis</keyword>
<feature type="binding site" evidence="12 15">
    <location>
        <position position="203"/>
    </location>
    <ligand>
        <name>pyruvate</name>
        <dbReference type="ChEBI" id="CHEBI:15361"/>
    </ligand>
</feature>
<dbReference type="GO" id="GO:0005829">
    <property type="term" value="C:cytosol"/>
    <property type="evidence" value="ECO:0007669"/>
    <property type="project" value="TreeGrafter"/>
</dbReference>
<evidence type="ECO:0000256" key="3">
    <source>
        <dbReference type="ARBA" id="ARBA00007592"/>
    </source>
</evidence>
<feature type="site" description="L-lysine inhibitor binding" evidence="16">
    <location>
        <position position="84"/>
    </location>
</feature>
<dbReference type="InterPro" id="IPR020624">
    <property type="entry name" value="Schiff_base-form_aldolases_CS"/>
</dbReference>
<comment type="caution">
    <text evidence="12">Was originally thought to be a dihydrodipicolinate synthase (DHDPS), catalyzing the condensation of (S)-aspartate-beta-semialdehyde [(S)-ASA] and pyruvate to dihydrodipicolinate (DHDP). However, it was shown in E.coli that the product of the enzymatic reaction is not dihydrodipicolinate but in fact (4S)-4-hydroxy-2,3,4,5-tetrahydro-(2S)-dipicolinic acid (HTPA), and that the consecutive dehydration reaction leading to DHDP is not spontaneous but catalyzed by DapB.</text>
</comment>